<name>A0A0A8ZSF7_ARUDO</name>
<dbReference type="AlphaFoldDB" id="A0A0A8ZSF7"/>
<reference evidence="1" key="1">
    <citation type="submission" date="2014-09" db="EMBL/GenBank/DDBJ databases">
        <authorList>
            <person name="Magalhaes I.L.F."/>
            <person name="Oliveira U."/>
            <person name="Santos F.R."/>
            <person name="Vidigal T.H.D.A."/>
            <person name="Brescovit A.D."/>
            <person name="Santos A.J."/>
        </authorList>
    </citation>
    <scope>NUCLEOTIDE SEQUENCE</scope>
    <source>
        <tissue evidence="1">Shoot tissue taken approximately 20 cm above the soil surface</tissue>
    </source>
</reference>
<accession>A0A0A8ZSF7</accession>
<dbReference type="EMBL" id="GBRH01258205">
    <property type="protein sequence ID" value="JAD39690.1"/>
    <property type="molecule type" value="Transcribed_RNA"/>
</dbReference>
<evidence type="ECO:0000313" key="1">
    <source>
        <dbReference type="EMBL" id="JAD39690.1"/>
    </source>
</evidence>
<reference evidence="1" key="2">
    <citation type="journal article" date="2015" name="Data Brief">
        <title>Shoot transcriptome of the giant reed, Arundo donax.</title>
        <authorList>
            <person name="Barrero R.A."/>
            <person name="Guerrero F.D."/>
            <person name="Moolhuijzen P."/>
            <person name="Goolsby J.A."/>
            <person name="Tidwell J."/>
            <person name="Bellgard S.E."/>
            <person name="Bellgard M.I."/>
        </authorList>
    </citation>
    <scope>NUCLEOTIDE SEQUENCE</scope>
    <source>
        <tissue evidence="1">Shoot tissue taken approximately 20 cm above the soil surface</tissue>
    </source>
</reference>
<sequence length="43" mass="4756">MVSCFVLPAYLYPMAAVVHNNQPCKDIEHVARPGSRCSKHGNN</sequence>
<protein>
    <submittedName>
        <fullName evidence="1">Uncharacterized protein</fullName>
    </submittedName>
</protein>
<proteinExistence type="predicted"/>
<organism evidence="1">
    <name type="scientific">Arundo donax</name>
    <name type="common">Giant reed</name>
    <name type="synonym">Donax arundinaceus</name>
    <dbReference type="NCBI Taxonomy" id="35708"/>
    <lineage>
        <taxon>Eukaryota</taxon>
        <taxon>Viridiplantae</taxon>
        <taxon>Streptophyta</taxon>
        <taxon>Embryophyta</taxon>
        <taxon>Tracheophyta</taxon>
        <taxon>Spermatophyta</taxon>
        <taxon>Magnoliopsida</taxon>
        <taxon>Liliopsida</taxon>
        <taxon>Poales</taxon>
        <taxon>Poaceae</taxon>
        <taxon>PACMAD clade</taxon>
        <taxon>Arundinoideae</taxon>
        <taxon>Arundineae</taxon>
        <taxon>Arundo</taxon>
    </lineage>
</organism>